<dbReference type="PANTHER" id="PTHR38479:SF2">
    <property type="entry name" value="WINGED HELIX DNA-BINDING DOMAIN-CONTAINING PROTEIN"/>
    <property type="match status" value="1"/>
</dbReference>
<dbReference type="Pfam" id="PF06224">
    <property type="entry name" value="AlkZ-like"/>
    <property type="match status" value="1"/>
</dbReference>
<evidence type="ECO:0008006" key="2">
    <source>
        <dbReference type="Google" id="ProtNLM"/>
    </source>
</evidence>
<reference evidence="1" key="1">
    <citation type="submission" date="2020-02" db="EMBL/GenBank/DDBJ databases">
        <authorList>
            <person name="Meier V. D."/>
        </authorList>
    </citation>
    <scope>NUCLEOTIDE SEQUENCE</scope>
    <source>
        <strain evidence="1">AVDCRST_MAG53</strain>
    </source>
</reference>
<evidence type="ECO:0000313" key="1">
    <source>
        <dbReference type="EMBL" id="CAA9507600.1"/>
    </source>
</evidence>
<protein>
    <recommendedName>
        <fullName evidence="2">Winged helix DNA-binding domain-containing protein</fullName>
    </recommendedName>
</protein>
<gene>
    <name evidence="1" type="ORF">AVDCRST_MAG53-2519</name>
</gene>
<organism evidence="1">
    <name type="scientific">uncultured Solirubrobacteraceae bacterium</name>
    <dbReference type="NCBI Taxonomy" id="1162706"/>
    <lineage>
        <taxon>Bacteria</taxon>
        <taxon>Bacillati</taxon>
        <taxon>Actinomycetota</taxon>
        <taxon>Thermoleophilia</taxon>
        <taxon>Solirubrobacterales</taxon>
        <taxon>Solirubrobacteraceae</taxon>
        <taxon>environmental samples</taxon>
    </lineage>
</organism>
<dbReference type="AlphaFoldDB" id="A0A6J4SWN8"/>
<proteinExistence type="predicted"/>
<dbReference type="InterPro" id="IPR009351">
    <property type="entry name" value="AlkZ-like"/>
</dbReference>
<name>A0A6J4SWN8_9ACTN</name>
<dbReference type="PANTHER" id="PTHR38479">
    <property type="entry name" value="LMO0824 PROTEIN"/>
    <property type="match status" value="1"/>
</dbReference>
<dbReference type="EMBL" id="CADCVR010000078">
    <property type="protein sequence ID" value="CAA9507600.1"/>
    <property type="molecule type" value="Genomic_DNA"/>
</dbReference>
<accession>A0A6J4SWN8</accession>
<sequence>MRRFTDAERRARLGVRHRLAHAERAEDPVAAAAAVVALHSTDPASVFLSAWSRMRAGGVEEVERALYGDRTLVRVMGMRRTVFAAPPDTAATILAACGRDVAARERRKLLQMLAHAEPEDGELPEDVGAWLTEVEHAAVDALRAGGQLSATDLCARDARLRTILVPGRDTKYAARQKLGSRILTILGADGRAVRVRPKGTWASTQFRWAVMDAWSPAAVPALTTADARTELARGWLRAFGPAPAEDLRWWTGWGVGTTRTALAAAGAVEVDCAGVPGVALPDDDLEPTPPPAPWAALLPALDPTTMGWKGREFYLADHGPRLFDRTGNASPTVWWSGRVVGGWAQRPTGEVVHELVEDVGAEGVAAIEAEADRLQRFLGDVRLTPRARGRSPVEAALVA</sequence>